<evidence type="ECO:0000313" key="3">
    <source>
        <dbReference type="Proteomes" id="UP000237347"/>
    </source>
</evidence>
<organism evidence="2 3">
    <name type="scientific">Quercus suber</name>
    <name type="common">Cork oak</name>
    <dbReference type="NCBI Taxonomy" id="58331"/>
    <lineage>
        <taxon>Eukaryota</taxon>
        <taxon>Viridiplantae</taxon>
        <taxon>Streptophyta</taxon>
        <taxon>Embryophyta</taxon>
        <taxon>Tracheophyta</taxon>
        <taxon>Spermatophyta</taxon>
        <taxon>Magnoliopsida</taxon>
        <taxon>eudicotyledons</taxon>
        <taxon>Gunneridae</taxon>
        <taxon>Pentapetalae</taxon>
        <taxon>rosids</taxon>
        <taxon>fabids</taxon>
        <taxon>Fagales</taxon>
        <taxon>Fagaceae</taxon>
        <taxon>Quercus</taxon>
    </lineage>
</organism>
<protein>
    <submittedName>
        <fullName evidence="2">Ribonuclease h protein</fullName>
    </submittedName>
</protein>
<sequence>MKVMENGASNEWDIDKLGQWFLLDDKDAILGIPLSSTSTSDRLVWAENKSGKFTVKSAYTLVLDEQKGSGLGHCSNGMARRKLWKAIWKLHLLQKIKLFAWKAGRDILASKENLAKRKITPDGVCEFCGDAVETIGHTLWFCDHAKEVWRNSKFALPFEISATWKFLDVLKALLRCEHLRPRLLELFIATCWGIWKNRNELRAGGKGKAGRSILRNASLLVEEYRMFKI</sequence>
<dbReference type="AlphaFoldDB" id="A0AAW0KUC8"/>
<reference evidence="2 3" key="1">
    <citation type="journal article" date="2018" name="Sci. Data">
        <title>The draft genome sequence of cork oak.</title>
        <authorList>
            <person name="Ramos A.M."/>
            <person name="Usie A."/>
            <person name="Barbosa P."/>
            <person name="Barros P.M."/>
            <person name="Capote T."/>
            <person name="Chaves I."/>
            <person name="Simoes F."/>
            <person name="Abreu I."/>
            <person name="Carrasquinho I."/>
            <person name="Faro C."/>
            <person name="Guimaraes J.B."/>
            <person name="Mendonca D."/>
            <person name="Nobrega F."/>
            <person name="Rodrigues L."/>
            <person name="Saibo N.J.M."/>
            <person name="Varela M.C."/>
            <person name="Egas C."/>
            <person name="Matos J."/>
            <person name="Miguel C.M."/>
            <person name="Oliveira M.M."/>
            <person name="Ricardo C.P."/>
            <person name="Goncalves S."/>
        </authorList>
    </citation>
    <scope>NUCLEOTIDE SEQUENCE [LARGE SCALE GENOMIC DNA]</scope>
    <source>
        <strain evidence="3">cv. HL8</strain>
    </source>
</reference>
<evidence type="ECO:0000313" key="2">
    <source>
        <dbReference type="EMBL" id="KAK7843168.1"/>
    </source>
</evidence>
<name>A0AAW0KUC8_QUESU</name>
<comment type="caution">
    <text evidence="2">The sequence shown here is derived from an EMBL/GenBank/DDBJ whole genome shotgun (WGS) entry which is preliminary data.</text>
</comment>
<dbReference type="EMBL" id="PKMF04000209">
    <property type="protein sequence ID" value="KAK7843168.1"/>
    <property type="molecule type" value="Genomic_DNA"/>
</dbReference>
<dbReference type="InterPro" id="IPR026960">
    <property type="entry name" value="RVT-Znf"/>
</dbReference>
<dbReference type="Proteomes" id="UP000237347">
    <property type="component" value="Unassembled WGS sequence"/>
</dbReference>
<evidence type="ECO:0000259" key="1">
    <source>
        <dbReference type="Pfam" id="PF13966"/>
    </source>
</evidence>
<feature type="domain" description="Reverse transcriptase zinc-binding" evidence="1">
    <location>
        <begin position="53"/>
        <end position="149"/>
    </location>
</feature>
<accession>A0AAW0KUC8</accession>
<gene>
    <name evidence="2" type="ORF">CFP56_012912</name>
</gene>
<proteinExistence type="predicted"/>
<dbReference type="Pfam" id="PF13966">
    <property type="entry name" value="zf-RVT"/>
    <property type="match status" value="1"/>
</dbReference>
<keyword evidence="3" id="KW-1185">Reference proteome</keyword>